<sequence>MRDRTAAVADDAMVIAGQRVHTGTRVVTWLEPSGYNAYSNRGASGRRDASRLAATMQKRIARRGWDRRALREAVDQLVVHYDACGLSSVCFDVLQQRGLSVHFLIDIDGTVYQTMDLREKAGHATVANDRSIGIELANIGAYPPREAGPLAEWYRVASGGGAQIVVPARTKEPRVRTPGFIGRPARSEPIRGVIQGRELVQYDFTPQQYAALIRLTAALCREFPRLRCEVPRRADGAVLAEKLPDAELARYRGILGHWHVQENKVDPGPAFEWARFLADVRQARR</sequence>
<dbReference type="CDD" id="cd06583">
    <property type="entry name" value="PGRP"/>
    <property type="match status" value="1"/>
</dbReference>
<evidence type="ECO:0000256" key="4">
    <source>
        <dbReference type="ARBA" id="ARBA00023316"/>
    </source>
</evidence>
<evidence type="ECO:0000256" key="1">
    <source>
        <dbReference type="ARBA" id="ARBA00001561"/>
    </source>
</evidence>
<dbReference type="KEGG" id="ote:Oter_0962"/>
<reference evidence="6 7" key="1">
    <citation type="journal article" date="2011" name="J. Bacteriol.">
        <title>Genome sequence of the verrucomicrobium Opitutus terrae PB90-1, an abundant inhabitant of rice paddy soil ecosystems.</title>
        <authorList>
            <person name="van Passel M.W."/>
            <person name="Kant R."/>
            <person name="Palva A."/>
            <person name="Copeland A."/>
            <person name="Lucas S."/>
            <person name="Lapidus A."/>
            <person name="Glavina del Rio T."/>
            <person name="Pitluck S."/>
            <person name="Goltsman E."/>
            <person name="Clum A."/>
            <person name="Sun H."/>
            <person name="Schmutz J."/>
            <person name="Larimer F.W."/>
            <person name="Land M.L."/>
            <person name="Hauser L."/>
            <person name="Kyrpides N."/>
            <person name="Mikhailova N."/>
            <person name="Richardson P.P."/>
            <person name="Janssen P.H."/>
            <person name="de Vos W.M."/>
            <person name="Smidt H."/>
        </authorList>
    </citation>
    <scope>NUCLEOTIDE SEQUENCE [LARGE SCALE GENOMIC DNA]</scope>
    <source>
        <strain evidence="7">DSM 11246 / JCM 15787 / PB90-1</strain>
    </source>
</reference>
<keyword evidence="4" id="KW-0961">Cell wall biogenesis/degradation</keyword>
<dbReference type="EC" id="3.5.1.28" evidence="2"/>
<protein>
    <recommendedName>
        <fullName evidence="2">N-acetylmuramoyl-L-alanine amidase</fullName>
        <ecNumber evidence="2">3.5.1.28</ecNumber>
    </recommendedName>
</protein>
<dbReference type="InterPro" id="IPR051206">
    <property type="entry name" value="NAMLAA_amidase_2"/>
</dbReference>
<accession>B1ZXM8</accession>
<proteinExistence type="predicted"/>
<evidence type="ECO:0000313" key="7">
    <source>
        <dbReference type="Proteomes" id="UP000007013"/>
    </source>
</evidence>
<dbReference type="AlphaFoldDB" id="B1ZXM8"/>
<dbReference type="InterPro" id="IPR036505">
    <property type="entry name" value="Amidase/PGRP_sf"/>
</dbReference>
<dbReference type="GO" id="GO:0009253">
    <property type="term" value="P:peptidoglycan catabolic process"/>
    <property type="evidence" value="ECO:0007669"/>
    <property type="project" value="InterPro"/>
</dbReference>
<dbReference type="Pfam" id="PF01510">
    <property type="entry name" value="Amidase_2"/>
    <property type="match status" value="1"/>
</dbReference>
<dbReference type="SUPFAM" id="SSF55846">
    <property type="entry name" value="N-acetylmuramoyl-L-alanine amidase-like"/>
    <property type="match status" value="1"/>
</dbReference>
<keyword evidence="7" id="KW-1185">Reference proteome</keyword>
<dbReference type="EMBL" id="CP001032">
    <property type="protein sequence ID" value="ACB74250.1"/>
    <property type="molecule type" value="Genomic_DNA"/>
</dbReference>
<dbReference type="GO" id="GO:0008745">
    <property type="term" value="F:N-acetylmuramoyl-L-alanine amidase activity"/>
    <property type="evidence" value="ECO:0007669"/>
    <property type="project" value="UniProtKB-EC"/>
</dbReference>
<dbReference type="InterPro" id="IPR002502">
    <property type="entry name" value="Amidase_domain"/>
</dbReference>
<gene>
    <name evidence="6" type="ordered locus">Oter_0962</name>
</gene>
<evidence type="ECO:0000259" key="5">
    <source>
        <dbReference type="Pfam" id="PF01510"/>
    </source>
</evidence>
<evidence type="ECO:0000313" key="6">
    <source>
        <dbReference type="EMBL" id="ACB74250.1"/>
    </source>
</evidence>
<dbReference type="PANTHER" id="PTHR30417">
    <property type="entry name" value="N-ACETYLMURAMOYL-L-ALANINE AMIDASE AMID"/>
    <property type="match status" value="1"/>
</dbReference>
<comment type="catalytic activity">
    <reaction evidence="1">
        <text>Hydrolyzes the link between N-acetylmuramoyl residues and L-amino acid residues in certain cell-wall glycopeptides.</text>
        <dbReference type="EC" id="3.5.1.28"/>
    </reaction>
</comment>
<dbReference type="Proteomes" id="UP000007013">
    <property type="component" value="Chromosome"/>
</dbReference>
<dbReference type="eggNOG" id="COG3023">
    <property type="taxonomic scope" value="Bacteria"/>
</dbReference>
<organism evidence="6 7">
    <name type="scientific">Opitutus terrae (strain DSM 11246 / JCM 15787 / PB90-1)</name>
    <dbReference type="NCBI Taxonomy" id="452637"/>
    <lineage>
        <taxon>Bacteria</taxon>
        <taxon>Pseudomonadati</taxon>
        <taxon>Verrucomicrobiota</taxon>
        <taxon>Opitutia</taxon>
        <taxon>Opitutales</taxon>
        <taxon>Opitutaceae</taxon>
        <taxon>Opitutus</taxon>
    </lineage>
</organism>
<feature type="domain" description="N-acetylmuramoyl-L-alanine amidase" evidence="5">
    <location>
        <begin position="72"/>
        <end position="269"/>
    </location>
</feature>
<keyword evidence="3" id="KW-0378">Hydrolase</keyword>
<dbReference type="Gene3D" id="3.40.80.10">
    <property type="entry name" value="Peptidoglycan recognition protein-like"/>
    <property type="match status" value="1"/>
</dbReference>
<dbReference type="HOGENOM" id="CLU_976047_0_0_0"/>
<dbReference type="STRING" id="452637.Oter_0962"/>
<evidence type="ECO:0000256" key="2">
    <source>
        <dbReference type="ARBA" id="ARBA00011901"/>
    </source>
</evidence>
<dbReference type="PANTHER" id="PTHR30417:SF1">
    <property type="entry name" value="N-ACETYLMURAMOYL-L-ALANINE AMIDASE AMID"/>
    <property type="match status" value="1"/>
</dbReference>
<evidence type="ECO:0000256" key="3">
    <source>
        <dbReference type="ARBA" id="ARBA00022801"/>
    </source>
</evidence>
<dbReference type="GO" id="GO:0009254">
    <property type="term" value="P:peptidoglycan turnover"/>
    <property type="evidence" value="ECO:0007669"/>
    <property type="project" value="TreeGrafter"/>
</dbReference>
<name>B1ZXM8_OPITP</name>
<dbReference type="GO" id="GO:0071555">
    <property type="term" value="P:cell wall organization"/>
    <property type="evidence" value="ECO:0007669"/>
    <property type="project" value="UniProtKB-KW"/>
</dbReference>